<dbReference type="SMART" id="SM00220">
    <property type="entry name" value="S_TKc"/>
    <property type="match status" value="1"/>
</dbReference>
<feature type="compositionally biased region" description="Polar residues" evidence="7">
    <location>
        <begin position="566"/>
        <end position="577"/>
    </location>
</feature>
<feature type="compositionally biased region" description="Low complexity" evidence="7">
    <location>
        <begin position="23"/>
        <end position="40"/>
    </location>
</feature>
<dbReference type="GO" id="GO:0005634">
    <property type="term" value="C:nucleus"/>
    <property type="evidence" value="ECO:0007669"/>
    <property type="project" value="TreeGrafter"/>
</dbReference>
<sequence>MASTTTPSQLPSPHMSYTPSPPQSYSQSQSSRPSTSSLPRSYKRAKSARLERGRREMSVPLLSKEMSHFSLSHSSPPQMVSPREPSRSFHMTPPLMSAAFPASSSTSSRTSHTPRSKSHIGPSRTPAIPPLPIDHTYPSTAPLPHLPSFLGSPFSSKTARGQYMYQTASTHQYAGRTAMTERLTQAGYFDQPGLEWLENSEWSPVRQHRAVSDEHSPLIGGLPQSSSRLRRGTDGSTSSMDDWSGSGTSSSSLLSLARSSMEQQSRPNIRTLWDEAPELPEEEEEDLATPSRQLFGLRGSDSAVPKSSEAALGFPDRSPKSPQSTNLSSAAIYQPSPLHIQPLSQTSPDDTSKGDGINFSPYRQSRASLSSFIPRLLSSRKKNISMRGDHAPEVSLSIETTGDEEVHTFSKNDSSEQSLSQGKSFWSRASLSTARRPMEGGDFENPMVIGLGLGIRGSSADKAFDLSRSLSSDSSGDIEASPSRPMSAKASTSMFVKSSAGFSSTAKQQPKLTRPSFPGRTVLSNSCSYMTVPRKSSPDVPTIGTLRQISGRPPLRRGITEPAESHTPSSSGLLSANSAFHTPTSALFDDAKPSPAAFASTGLVKKKSGIAGVELPRFGGDSEPVGEVKRREAAGRHGMGAGIPSPLSPIQPLPGSVRNADLSTASTKGSTTSGSTSTASSNAAYIQNAQRTRGLRRKGSTMFISSGSIGSVDMMRGDSKSSVQSCYSPATPTKPGLQGFGVSTPSPTSASFVYPFAQPAAANPLSTPPHSDQQSRPDLHAPLSIERYRQLPARVRQISHSHNVDGRGPIARASNPMLAASYKAAVHLIPETPGAGAVSSCAHGKEKATKSMTRLEKDFLVVQSLGSGSFSQVWKVRERKSGRFYAVKAGKPYSGAKNRLRQLEEVSILRQLSFDPHPNIIKYFDSWESHSRLYIRTAMAECGDLSRFLSLLGDTGGLGEARVWKTLVELADGIEHIHKHSFLHLDIKPSNILINQQGGLVIADLGMAVICGEGPEGKVMSGLSPALPERDERGGFMWETTQNIAVHTGSAGGASNDAGVVSVIPSPIIDREVEGDREYLCPEALGDEEVGKGADVFSLGIMILEAALNVVLPSNGDGWVKLRNDDFSDLVEHYYPRQISLRRGLEQSQGDSSAPILSDEILSVIKAMMRSVPEERWSLEDVRRYDVVIRVKECARGEALVEENEKWLAGVLGEDC</sequence>
<reference evidence="9 10" key="1">
    <citation type="journal article" date="2024" name="bioRxiv">
        <title>Comparative genomics of Cryptococcus and Kwoniella reveals pathogenesis evolution and contrasting karyotype dynamics via intercentromeric recombination or chromosome fusion.</title>
        <authorList>
            <person name="Coelho M.A."/>
            <person name="David-Palma M."/>
            <person name="Shea T."/>
            <person name="Bowers K."/>
            <person name="McGinley-Smith S."/>
            <person name="Mohammad A.W."/>
            <person name="Gnirke A."/>
            <person name="Yurkov A.M."/>
            <person name="Nowrousian M."/>
            <person name="Sun S."/>
            <person name="Cuomo C.A."/>
            <person name="Heitman J."/>
        </authorList>
    </citation>
    <scope>NUCLEOTIDE SEQUENCE [LARGE SCALE GENOMIC DNA]</scope>
    <source>
        <strain evidence="9 10">CBS 13917</strain>
    </source>
</reference>
<keyword evidence="2 6" id="KW-0547">Nucleotide-binding</keyword>
<dbReference type="PROSITE" id="PS50011">
    <property type="entry name" value="PROTEIN_KINASE_DOM"/>
    <property type="match status" value="1"/>
</dbReference>
<dbReference type="GeneID" id="92180576"/>
<evidence type="ECO:0000313" key="9">
    <source>
        <dbReference type="EMBL" id="KAK8854579.1"/>
    </source>
</evidence>
<protein>
    <recommendedName>
        <fullName evidence="8">Protein kinase domain-containing protein</fullName>
    </recommendedName>
</protein>
<dbReference type="PANTHER" id="PTHR11042">
    <property type="entry name" value="EUKARYOTIC TRANSLATION INITIATION FACTOR 2-ALPHA KINASE EIF2-ALPHA KINASE -RELATED"/>
    <property type="match status" value="1"/>
</dbReference>
<keyword evidence="1" id="KW-0808">Transferase</keyword>
<dbReference type="RefSeq" id="XP_066802817.1">
    <property type="nucleotide sequence ID" value="XM_066946425.1"/>
</dbReference>
<evidence type="ECO:0000256" key="7">
    <source>
        <dbReference type="SAM" id="MobiDB-lite"/>
    </source>
</evidence>
<feature type="binding site" evidence="6">
    <location>
        <position position="888"/>
    </location>
    <ligand>
        <name>ATP</name>
        <dbReference type="ChEBI" id="CHEBI:30616"/>
    </ligand>
</feature>
<dbReference type="InterPro" id="IPR008271">
    <property type="entry name" value="Ser/Thr_kinase_AS"/>
</dbReference>
<evidence type="ECO:0000256" key="5">
    <source>
        <dbReference type="ARBA" id="ARBA00037982"/>
    </source>
</evidence>
<keyword evidence="3" id="KW-0418">Kinase</keyword>
<feature type="region of interest" description="Disordered" evidence="7">
    <location>
        <begin position="467"/>
        <end position="490"/>
    </location>
</feature>
<feature type="compositionally biased region" description="Polar residues" evidence="7">
    <location>
        <begin position="69"/>
        <end position="78"/>
    </location>
</feature>
<dbReference type="EMBL" id="JBCAWK010000006">
    <property type="protein sequence ID" value="KAK8854579.1"/>
    <property type="molecule type" value="Genomic_DNA"/>
</dbReference>
<dbReference type="PROSITE" id="PS00108">
    <property type="entry name" value="PROTEIN_KINASE_ST"/>
    <property type="match status" value="1"/>
</dbReference>
<comment type="caution">
    <text evidence="9">The sequence shown here is derived from an EMBL/GenBank/DDBJ whole genome shotgun (WGS) entry which is preliminary data.</text>
</comment>
<dbReference type="GO" id="GO:0005524">
    <property type="term" value="F:ATP binding"/>
    <property type="evidence" value="ECO:0007669"/>
    <property type="project" value="UniProtKB-UniRule"/>
</dbReference>
<dbReference type="AlphaFoldDB" id="A0AAW0YZB0"/>
<feature type="region of interest" description="Disordered" evidence="7">
    <location>
        <begin position="500"/>
        <end position="519"/>
    </location>
</feature>
<feature type="compositionally biased region" description="Polar residues" evidence="7">
    <location>
        <begin position="1"/>
        <end position="11"/>
    </location>
</feature>
<name>A0AAW0YZB0_9TREE</name>
<accession>A0AAW0YZB0</accession>
<feature type="compositionally biased region" description="Low complexity" evidence="7">
    <location>
        <begin position="97"/>
        <end position="111"/>
    </location>
</feature>
<feature type="compositionally biased region" description="Basic and acidic residues" evidence="7">
    <location>
        <begin position="48"/>
        <end position="57"/>
    </location>
</feature>
<feature type="region of interest" description="Disordered" evidence="7">
    <location>
        <begin position="339"/>
        <end position="362"/>
    </location>
</feature>
<dbReference type="InterPro" id="IPR000719">
    <property type="entry name" value="Prot_kinase_dom"/>
</dbReference>
<evidence type="ECO:0000256" key="2">
    <source>
        <dbReference type="ARBA" id="ARBA00022741"/>
    </source>
</evidence>
<evidence type="ECO:0000256" key="1">
    <source>
        <dbReference type="ARBA" id="ARBA00022679"/>
    </source>
</evidence>
<proteinExistence type="inferred from homology"/>
<evidence type="ECO:0000313" key="10">
    <source>
        <dbReference type="Proteomes" id="UP001388673"/>
    </source>
</evidence>
<dbReference type="Proteomes" id="UP001388673">
    <property type="component" value="Unassembled WGS sequence"/>
</dbReference>
<gene>
    <name evidence="9" type="ORF">IAR55_003318</name>
</gene>
<dbReference type="GO" id="GO:0004672">
    <property type="term" value="F:protein kinase activity"/>
    <property type="evidence" value="ECO:0007669"/>
    <property type="project" value="InterPro"/>
</dbReference>
<keyword evidence="4 6" id="KW-0067">ATP-binding</keyword>
<dbReference type="InterPro" id="IPR050339">
    <property type="entry name" value="CC_SR_Kinase"/>
</dbReference>
<feature type="compositionally biased region" description="Polar residues" evidence="7">
    <location>
        <begin position="500"/>
        <end position="511"/>
    </location>
</feature>
<comment type="similarity">
    <text evidence="5">Belongs to the protein kinase superfamily. Ser/Thr protein kinase family. GCN2 subfamily.</text>
</comment>
<feature type="region of interest" description="Disordered" evidence="7">
    <location>
        <begin position="1"/>
        <end position="126"/>
    </location>
</feature>
<organism evidence="9 10">
    <name type="scientific">Kwoniella newhampshirensis</name>
    <dbReference type="NCBI Taxonomy" id="1651941"/>
    <lineage>
        <taxon>Eukaryota</taxon>
        <taxon>Fungi</taxon>
        <taxon>Dikarya</taxon>
        <taxon>Basidiomycota</taxon>
        <taxon>Agaricomycotina</taxon>
        <taxon>Tremellomycetes</taxon>
        <taxon>Tremellales</taxon>
        <taxon>Cryptococcaceae</taxon>
        <taxon>Kwoniella</taxon>
    </lineage>
</organism>
<dbReference type="InterPro" id="IPR011009">
    <property type="entry name" value="Kinase-like_dom_sf"/>
</dbReference>
<feature type="region of interest" description="Disordered" evidence="7">
    <location>
        <begin position="207"/>
        <end position="327"/>
    </location>
</feature>
<feature type="domain" description="Protein kinase" evidence="8">
    <location>
        <begin position="859"/>
        <end position="1188"/>
    </location>
</feature>
<dbReference type="PANTHER" id="PTHR11042:SF189">
    <property type="entry name" value="PROTEIN KINASE DOMAIN-CONTAINING PROTEIN"/>
    <property type="match status" value="1"/>
</dbReference>
<dbReference type="GO" id="GO:0005737">
    <property type="term" value="C:cytoplasm"/>
    <property type="evidence" value="ECO:0007669"/>
    <property type="project" value="TreeGrafter"/>
</dbReference>
<feature type="compositionally biased region" description="Low complexity" evidence="7">
    <location>
        <begin position="663"/>
        <end position="681"/>
    </location>
</feature>
<dbReference type="InterPro" id="IPR017441">
    <property type="entry name" value="Protein_kinase_ATP_BS"/>
</dbReference>
<evidence type="ECO:0000256" key="6">
    <source>
        <dbReference type="PROSITE-ProRule" id="PRU10141"/>
    </source>
</evidence>
<feature type="compositionally biased region" description="Acidic residues" evidence="7">
    <location>
        <begin position="275"/>
        <end position="287"/>
    </location>
</feature>
<evidence type="ECO:0000259" key="8">
    <source>
        <dbReference type="PROSITE" id="PS50011"/>
    </source>
</evidence>
<evidence type="ECO:0000256" key="3">
    <source>
        <dbReference type="ARBA" id="ARBA00022777"/>
    </source>
</evidence>
<dbReference type="Gene3D" id="3.30.200.20">
    <property type="entry name" value="Phosphorylase Kinase, domain 1"/>
    <property type="match status" value="1"/>
</dbReference>
<feature type="compositionally biased region" description="Polar residues" evidence="7">
    <location>
        <begin position="682"/>
        <end position="691"/>
    </location>
</feature>
<keyword evidence="10" id="KW-1185">Reference proteome</keyword>
<dbReference type="Gene3D" id="1.10.510.10">
    <property type="entry name" value="Transferase(Phosphotransferase) domain 1"/>
    <property type="match status" value="1"/>
</dbReference>
<feature type="region of interest" description="Disordered" evidence="7">
    <location>
        <begin position="530"/>
        <end position="577"/>
    </location>
</feature>
<feature type="region of interest" description="Disordered" evidence="7">
    <location>
        <begin position="633"/>
        <end position="700"/>
    </location>
</feature>
<evidence type="ECO:0000256" key="4">
    <source>
        <dbReference type="ARBA" id="ARBA00022840"/>
    </source>
</evidence>
<dbReference type="PROSITE" id="PS00107">
    <property type="entry name" value="PROTEIN_KINASE_ATP"/>
    <property type="match status" value="1"/>
</dbReference>
<dbReference type="SUPFAM" id="SSF56112">
    <property type="entry name" value="Protein kinase-like (PK-like)"/>
    <property type="match status" value="1"/>
</dbReference>
<dbReference type="Pfam" id="PF00069">
    <property type="entry name" value="Pkinase"/>
    <property type="match status" value="2"/>
</dbReference>
<dbReference type="KEGG" id="kne:92180576"/>
<feature type="compositionally biased region" description="Low complexity" evidence="7">
    <location>
        <begin position="234"/>
        <end position="260"/>
    </location>
</feature>